<evidence type="ECO:0008006" key="4">
    <source>
        <dbReference type="Google" id="ProtNLM"/>
    </source>
</evidence>
<evidence type="ECO:0000313" key="3">
    <source>
        <dbReference type="Proteomes" id="UP000261620"/>
    </source>
</evidence>
<dbReference type="Ensembl" id="ENSMMOT00000003675.1">
    <property type="protein sequence ID" value="ENSMMOP00000003612.1"/>
    <property type="gene ID" value="ENSMMOG00000002890.1"/>
</dbReference>
<reference evidence="2" key="2">
    <citation type="submission" date="2025-09" db="UniProtKB">
        <authorList>
            <consortium name="Ensembl"/>
        </authorList>
    </citation>
    <scope>IDENTIFICATION</scope>
</reference>
<evidence type="ECO:0000256" key="1">
    <source>
        <dbReference type="SAM" id="Phobius"/>
    </source>
</evidence>
<accession>A0A3Q3VX81</accession>
<sequence>FFRVPPVAACDWTKAASSTLKFILLYRPSLYSVFFLLLWISAFLYGSLYYSYMPNAAFSTSVHYYYRYV</sequence>
<reference evidence="2" key="1">
    <citation type="submission" date="2025-08" db="UniProtKB">
        <authorList>
            <consortium name="Ensembl"/>
        </authorList>
    </citation>
    <scope>IDENTIFICATION</scope>
</reference>
<proteinExistence type="predicted"/>
<keyword evidence="1" id="KW-0812">Transmembrane</keyword>
<feature type="transmembrane region" description="Helical" evidence="1">
    <location>
        <begin position="30"/>
        <end position="52"/>
    </location>
</feature>
<dbReference type="Proteomes" id="UP000261620">
    <property type="component" value="Unplaced"/>
</dbReference>
<name>A0A3Q3VX81_MOLML</name>
<dbReference type="STRING" id="94237.ENSMMOP00000003612"/>
<evidence type="ECO:0000313" key="2">
    <source>
        <dbReference type="Ensembl" id="ENSMMOP00000003612.1"/>
    </source>
</evidence>
<protein>
    <recommendedName>
        <fullName evidence="4">Seipin</fullName>
    </recommendedName>
</protein>
<organism evidence="2 3">
    <name type="scientific">Mola mola</name>
    <name type="common">Ocean sunfish</name>
    <name type="synonym">Tetraodon mola</name>
    <dbReference type="NCBI Taxonomy" id="94237"/>
    <lineage>
        <taxon>Eukaryota</taxon>
        <taxon>Metazoa</taxon>
        <taxon>Chordata</taxon>
        <taxon>Craniata</taxon>
        <taxon>Vertebrata</taxon>
        <taxon>Euteleostomi</taxon>
        <taxon>Actinopterygii</taxon>
        <taxon>Neopterygii</taxon>
        <taxon>Teleostei</taxon>
        <taxon>Neoteleostei</taxon>
        <taxon>Acanthomorphata</taxon>
        <taxon>Eupercaria</taxon>
        <taxon>Tetraodontiformes</taxon>
        <taxon>Molidae</taxon>
        <taxon>Mola</taxon>
    </lineage>
</organism>
<dbReference type="AlphaFoldDB" id="A0A3Q3VX81"/>
<keyword evidence="1" id="KW-0472">Membrane</keyword>
<keyword evidence="3" id="KW-1185">Reference proteome</keyword>
<keyword evidence="1" id="KW-1133">Transmembrane helix</keyword>